<keyword evidence="1" id="KW-0732">Signal</keyword>
<dbReference type="EMBL" id="JACEIK010003950">
    <property type="protein sequence ID" value="MCD9643648.1"/>
    <property type="molecule type" value="Genomic_DNA"/>
</dbReference>
<evidence type="ECO:0000313" key="3">
    <source>
        <dbReference type="Proteomes" id="UP000823775"/>
    </source>
</evidence>
<accession>A0ABS8V8Z5</accession>
<name>A0ABS8V8Z5_DATST</name>
<feature type="non-terminal residue" evidence="2">
    <location>
        <position position="1"/>
    </location>
</feature>
<keyword evidence="3" id="KW-1185">Reference proteome</keyword>
<sequence length="78" mass="8518">GSLIVIVARVTGLLILTTTKEGVLWEISQGQLGNPGAWKEDAVDLLDTLPHEDEKLVVKSSFPLLLLQILLEINMVLV</sequence>
<reference evidence="2 3" key="1">
    <citation type="journal article" date="2021" name="BMC Genomics">
        <title>Datura genome reveals duplications of psychoactive alkaloid biosynthetic genes and high mutation rate following tissue culture.</title>
        <authorList>
            <person name="Rajewski A."/>
            <person name="Carter-House D."/>
            <person name="Stajich J."/>
            <person name="Litt A."/>
        </authorList>
    </citation>
    <scope>NUCLEOTIDE SEQUENCE [LARGE SCALE GENOMIC DNA]</scope>
    <source>
        <strain evidence="2">AR-01</strain>
    </source>
</reference>
<gene>
    <name evidence="2" type="ORF">HAX54_031280</name>
</gene>
<protein>
    <submittedName>
        <fullName evidence="2">Uncharacterized protein</fullName>
    </submittedName>
</protein>
<dbReference type="Proteomes" id="UP000823775">
    <property type="component" value="Unassembled WGS sequence"/>
</dbReference>
<comment type="caution">
    <text evidence="2">The sequence shown here is derived from an EMBL/GenBank/DDBJ whole genome shotgun (WGS) entry which is preliminary data.</text>
</comment>
<feature type="chain" id="PRO_5045837656" evidence="1">
    <location>
        <begin position="23"/>
        <end position="78"/>
    </location>
</feature>
<organism evidence="2 3">
    <name type="scientific">Datura stramonium</name>
    <name type="common">Jimsonweed</name>
    <name type="synonym">Common thornapple</name>
    <dbReference type="NCBI Taxonomy" id="4076"/>
    <lineage>
        <taxon>Eukaryota</taxon>
        <taxon>Viridiplantae</taxon>
        <taxon>Streptophyta</taxon>
        <taxon>Embryophyta</taxon>
        <taxon>Tracheophyta</taxon>
        <taxon>Spermatophyta</taxon>
        <taxon>Magnoliopsida</taxon>
        <taxon>eudicotyledons</taxon>
        <taxon>Gunneridae</taxon>
        <taxon>Pentapetalae</taxon>
        <taxon>asterids</taxon>
        <taxon>lamiids</taxon>
        <taxon>Solanales</taxon>
        <taxon>Solanaceae</taxon>
        <taxon>Solanoideae</taxon>
        <taxon>Datureae</taxon>
        <taxon>Datura</taxon>
    </lineage>
</organism>
<evidence type="ECO:0000313" key="2">
    <source>
        <dbReference type="EMBL" id="MCD9643648.1"/>
    </source>
</evidence>
<evidence type="ECO:0000256" key="1">
    <source>
        <dbReference type="SAM" id="SignalP"/>
    </source>
</evidence>
<proteinExistence type="predicted"/>
<feature type="signal peptide" evidence="1">
    <location>
        <begin position="1"/>
        <end position="22"/>
    </location>
</feature>